<sequence>MASPPPSQESRKELQTSTGFEVLDHLQRVITKTPEADCSILNLLGDELLESECVLSNGFRDGSSDSVATQESSLDMTFLDDCQSTWHTKLTECLLDTGKQFGLPLSRKRTIGEQELVEARWFDLGSEEIELLARRWPVPRFREHKRELLKAPTYEAPRSQDLDSAEYELFAQLIYDTSDHLAAREFLKRGCPHCMRRLFWSRVLDISSQEKANADFDHLKERVIRYELLLDQIIIKDVRDGVMNDIEYFVFDDSCYQVMLAFTRDYQVARRTQRKNSFGTIILRAELPCGVVPFYGFSLLVSPLCFMYADVGVMYAVFREMYCRYFHKLMAVSSDPEGIVSLLLTFERLVQYREPEFLPALASKNVDLQPIVFQMLMQSFCAHLPAEEVLRLWDRILGYDSVYVLPVAAASLVCSKKAEILGTNDQSSLEDVFSKLKPCDVISTLDEFLKHPSL</sequence>
<feature type="domain" description="Rab-GAP TBC" evidence="1">
    <location>
        <begin position="190"/>
        <end position="400"/>
    </location>
</feature>
<keyword evidence="3" id="KW-1185">Reference proteome</keyword>
<proteinExistence type="predicted"/>
<gene>
    <name evidence="2" type="ORF">V5799_000073</name>
</gene>
<dbReference type="Gene3D" id="1.10.472.80">
    <property type="entry name" value="Ypt/Rab-GAP domain of gyp1p, domain 3"/>
    <property type="match status" value="1"/>
</dbReference>
<evidence type="ECO:0000313" key="3">
    <source>
        <dbReference type="Proteomes" id="UP001321473"/>
    </source>
</evidence>
<dbReference type="Pfam" id="PF00566">
    <property type="entry name" value="RabGAP-TBC"/>
    <property type="match status" value="1"/>
</dbReference>
<accession>A0AAQ4D435</accession>
<dbReference type="SUPFAM" id="SSF47923">
    <property type="entry name" value="Ypt/Rab-GAP domain of gyp1p"/>
    <property type="match status" value="1"/>
</dbReference>
<name>A0AAQ4D435_AMBAM</name>
<protein>
    <recommendedName>
        <fullName evidence="1">Rab-GAP TBC domain-containing protein</fullName>
    </recommendedName>
</protein>
<reference evidence="2 3" key="1">
    <citation type="journal article" date="2023" name="Arcadia Sci">
        <title>De novo assembly of a long-read Amblyomma americanum tick genome.</title>
        <authorList>
            <person name="Chou S."/>
            <person name="Poskanzer K.E."/>
            <person name="Rollins M."/>
            <person name="Thuy-Boun P.S."/>
        </authorList>
    </citation>
    <scope>NUCLEOTIDE SEQUENCE [LARGE SCALE GENOMIC DNA]</scope>
    <source>
        <strain evidence="2">F_SG_1</strain>
        <tissue evidence="2">Salivary glands</tissue>
    </source>
</reference>
<dbReference type="PANTHER" id="PTHR16110:SF1">
    <property type="entry name" value="TBC1 DOMAIN FAMILY MEMBER 19"/>
    <property type="match status" value="1"/>
</dbReference>
<evidence type="ECO:0000259" key="1">
    <source>
        <dbReference type="PROSITE" id="PS50086"/>
    </source>
</evidence>
<dbReference type="InterPro" id="IPR042507">
    <property type="entry name" value="TBC1D19"/>
</dbReference>
<dbReference type="PANTHER" id="PTHR16110">
    <property type="entry name" value="TBC1 DOMAIN FAMILY MEMBER 19"/>
    <property type="match status" value="1"/>
</dbReference>
<dbReference type="SMART" id="SM00164">
    <property type="entry name" value="TBC"/>
    <property type="match status" value="1"/>
</dbReference>
<dbReference type="InterPro" id="IPR035969">
    <property type="entry name" value="Rab-GAP_TBC_sf"/>
</dbReference>
<organism evidence="2 3">
    <name type="scientific">Amblyomma americanum</name>
    <name type="common">Lone star tick</name>
    <dbReference type="NCBI Taxonomy" id="6943"/>
    <lineage>
        <taxon>Eukaryota</taxon>
        <taxon>Metazoa</taxon>
        <taxon>Ecdysozoa</taxon>
        <taxon>Arthropoda</taxon>
        <taxon>Chelicerata</taxon>
        <taxon>Arachnida</taxon>
        <taxon>Acari</taxon>
        <taxon>Parasitiformes</taxon>
        <taxon>Ixodida</taxon>
        <taxon>Ixodoidea</taxon>
        <taxon>Ixodidae</taxon>
        <taxon>Amblyomminae</taxon>
        <taxon>Amblyomma</taxon>
    </lineage>
</organism>
<dbReference type="PROSITE" id="PS50086">
    <property type="entry name" value="TBC_RABGAP"/>
    <property type="match status" value="1"/>
</dbReference>
<dbReference type="Proteomes" id="UP001321473">
    <property type="component" value="Unassembled WGS sequence"/>
</dbReference>
<dbReference type="EMBL" id="JARKHS020035459">
    <property type="protein sequence ID" value="KAK8757225.1"/>
    <property type="molecule type" value="Genomic_DNA"/>
</dbReference>
<comment type="caution">
    <text evidence="2">The sequence shown here is derived from an EMBL/GenBank/DDBJ whole genome shotgun (WGS) entry which is preliminary data.</text>
</comment>
<dbReference type="InterPro" id="IPR000195">
    <property type="entry name" value="Rab-GAP-TBC_dom"/>
</dbReference>
<evidence type="ECO:0000313" key="2">
    <source>
        <dbReference type="EMBL" id="KAK8757225.1"/>
    </source>
</evidence>
<dbReference type="AlphaFoldDB" id="A0AAQ4D435"/>